<reference evidence="2 3" key="1">
    <citation type="submission" date="2020-10" db="EMBL/GenBank/DDBJ databases">
        <title>Phylogeny of dyella-like bacteria.</title>
        <authorList>
            <person name="Fu J."/>
        </authorList>
    </citation>
    <scope>NUCLEOTIDE SEQUENCE [LARGE SCALE GENOMIC DNA]</scope>
    <source>
        <strain evidence="2 3">DHOB09</strain>
    </source>
</reference>
<dbReference type="InterPro" id="IPR021733">
    <property type="entry name" value="DUF3304"/>
</dbReference>
<organism evidence="2 3">
    <name type="scientific">Dyella caseinilytica</name>
    <dbReference type="NCBI Taxonomy" id="1849581"/>
    <lineage>
        <taxon>Bacteria</taxon>
        <taxon>Pseudomonadati</taxon>
        <taxon>Pseudomonadota</taxon>
        <taxon>Gammaproteobacteria</taxon>
        <taxon>Lysobacterales</taxon>
        <taxon>Rhodanobacteraceae</taxon>
        <taxon>Dyella</taxon>
    </lineage>
</organism>
<evidence type="ECO:0000256" key="1">
    <source>
        <dbReference type="SAM" id="SignalP"/>
    </source>
</evidence>
<feature type="signal peptide" evidence="1">
    <location>
        <begin position="1"/>
        <end position="25"/>
    </location>
</feature>
<dbReference type="PROSITE" id="PS51257">
    <property type="entry name" value="PROKAR_LIPOPROTEIN"/>
    <property type="match status" value="1"/>
</dbReference>
<gene>
    <name evidence="2" type="ORF">ISN74_01955</name>
</gene>
<dbReference type="Pfam" id="PF11745">
    <property type="entry name" value="DUF3304"/>
    <property type="match status" value="1"/>
</dbReference>
<dbReference type="RefSeq" id="WP_188796866.1">
    <property type="nucleotide sequence ID" value="NZ_BMIZ01000001.1"/>
</dbReference>
<evidence type="ECO:0000313" key="2">
    <source>
        <dbReference type="EMBL" id="QRN54190.1"/>
    </source>
</evidence>
<protein>
    <submittedName>
        <fullName evidence="2">DUF3304 domain-containing protein</fullName>
    </submittedName>
</protein>
<name>A0ABX7GUR2_9GAMM</name>
<dbReference type="EMBL" id="CP064030">
    <property type="protein sequence ID" value="QRN54190.1"/>
    <property type="molecule type" value="Genomic_DNA"/>
</dbReference>
<sequence length="144" mass="15576">MTPLKKLAVVLMLVLLSGLLAGCQAADHTMGLDVVGYNHTDHDIGDFSVNGEAGSFLARHEAHGMACCVSLPSRYTPGMSVTVTWTDTYNAHPQSRVVAVPPYTPEDSGAFAVHFLRNGDIKVFVTMHLPYPDQYPVTADEAQM</sequence>
<keyword evidence="1" id="KW-0732">Signal</keyword>
<proteinExistence type="predicted"/>
<dbReference type="Proteomes" id="UP000663181">
    <property type="component" value="Chromosome"/>
</dbReference>
<keyword evidence="3" id="KW-1185">Reference proteome</keyword>
<accession>A0ABX7GUR2</accession>
<evidence type="ECO:0000313" key="3">
    <source>
        <dbReference type="Proteomes" id="UP000663181"/>
    </source>
</evidence>
<feature type="chain" id="PRO_5047545751" evidence="1">
    <location>
        <begin position="26"/>
        <end position="144"/>
    </location>
</feature>